<dbReference type="Proteomes" id="UP001652624">
    <property type="component" value="Chromosome 23"/>
</dbReference>
<evidence type="ECO:0000256" key="2">
    <source>
        <dbReference type="ARBA" id="ARBA00022525"/>
    </source>
</evidence>
<keyword evidence="3" id="KW-0176">Collagen</keyword>
<evidence type="ECO:0000313" key="6">
    <source>
        <dbReference type="RefSeq" id="XP_060038434.1"/>
    </source>
</evidence>
<keyword evidence="5" id="KW-1185">Reference proteome</keyword>
<accession>A0ABM3WPE6</accession>
<dbReference type="Pfam" id="PF01410">
    <property type="entry name" value="COLFI"/>
    <property type="match status" value="1"/>
</dbReference>
<evidence type="ECO:0000313" key="5">
    <source>
        <dbReference type="Proteomes" id="UP001652624"/>
    </source>
</evidence>
<organism evidence="5 6">
    <name type="scientific">Erinaceus europaeus</name>
    <name type="common">Western European hedgehog</name>
    <dbReference type="NCBI Taxonomy" id="9365"/>
    <lineage>
        <taxon>Eukaryota</taxon>
        <taxon>Metazoa</taxon>
        <taxon>Chordata</taxon>
        <taxon>Craniata</taxon>
        <taxon>Vertebrata</taxon>
        <taxon>Euteleostomi</taxon>
        <taxon>Mammalia</taxon>
        <taxon>Eutheria</taxon>
        <taxon>Laurasiatheria</taxon>
        <taxon>Eulipotyphla</taxon>
        <taxon>Erinaceidae</taxon>
        <taxon>Erinaceinae</taxon>
        <taxon>Erinaceus</taxon>
    </lineage>
</organism>
<dbReference type="Gene3D" id="2.60.120.1000">
    <property type="match status" value="1"/>
</dbReference>
<dbReference type="RefSeq" id="XP_060038434.1">
    <property type="nucleotide sequence ID" value="XM_060182451.1"/>
</dbReference>
<dbReference type="GeneID" id="132535672"/>
<gene>
    <name evidence="6" type="primary">LOC132535672</name>
</gene>
<name>A0ABM3WPE6_ERIEU</name>
<keyword evidence="2" id="KW-0964">Secreted</keyword>
<dbReference type="InterPro" id="IPR000885">
    <property type="entry name" value="Fib_collagen_C"/>
</dbReference>
<evidence type="ECO:0000256" key="3">
    <source>
        <dbReference type="ARBA" id="ARBA00023119"/>
    </source>
</evidence>
<evidence type="ECO:0000259" key="4">
    <source>
        <dbReference type="PROSITE" id="PS51461"/>
    </source>
</evidence>
<feature type="non-terminal residue" evidence="6">
    <location>
        <position position="1"/>
    </location>
</feature>
<proteinExistence type="predicted"/>
<reference evidence="6" key="1">
    <citation type="submission" date="2025-08" db="UniProtKB">
        <authorList>
            <consortium name="RefSeq"/>
        </authorList>
    </citation>
    <scope>IDENTIFICATION</scope>
</reference>
<comment type="subcellular location">
    <subcellularLocation>
        <location evidence="1">Secreted</location>
    </subcellularLocation>
</comment>
<dbReference type="PROSITE" id="PS51461">
    <property type="entry name" value="NC1_FIB"/>
    <property type="match status" value="1"/>
</dbReference>
<protein>
    <submittedName>
        <fullName evidence="6">Collagen alpha-3(V) chain-like</fullName>
    </submittedName>
</protein>
<feature type="domain" description="Fibrillar collagen NC1" evidence="4">
    <location>
        <begin position="1"/>
        <end position="89"/>
    </location>
</feature>
<evidence type="ECO:0000256" key="1">
    <source>
        <dbReference type="ARBA" id="ARBA00004613"/>
    </source>
</evidence>
<sequence length="90" mass="9628">WLDGPSGSHSQALRFLGGDSRELAFNQTAAAATIQVPFDGCQLRKGQSRTVLDITSFQTGFLPLVDVAATDFGQTNQKFGFELGPVCFSS</sequence>